<dbReference type="SUPFAM" id="SSF56925">
    <property type="entry name" value="OMPA-like"/>
    <property type="match status" value="1"/>
</dbReference>
<organism evidence="4 5">
    <name type="scientific">Marinobacter mobilis</name>
    <dbReference type="NCBI Taxonomy" id="488533"/>
    <lineage>
        <taxon>Bacteria</taxon>
        <taxon>Pseudomonadati</taxon>
        <taxon>Pseudomonadota</taxon>
        <taxon>Gammaproteobacteria</taxon>
        <taxon>Pseudomonadales</taxon>
        <taxon>Marinobacteraceae</taxon>
        <taxon>Marinobacter</taxon>
    </lineage>
</organism>
<keyword evidence="4" id="KW-0812">Transmembrane</keyword>
<dbReference type="Pfam" id="PF13505">
    <property type="entry name" value="OMP_b-brl"/>
    <property type="match status" value="1"/>
</dbReference>
<dbReference type="STRING" id="488533.SAMN04487960_104221"/>
<name>A0A1H2WMV7_9GAMM</name>
<evidence type="ECO:0000313" key="5">
    <source>
        <dbReference type="Proteomes" id="UP000199675"/>
    </source>
</evidence>
<evidence type="ECO:0000259" key="3">
    <source>
        <dbReference type="Pfam" id="PF13505"/>
    </source>
</evidence>
<dbReference type="InterPro" id="IPR027385">
    <property type="entry name" value="Beta-barrel_OMP"/>
</dbReference>
<dbReference type="Proteomes" id="UP000199675">
    <property type="component" value="Unassembled WGS sequence"/>
</dbReference>
<gene>
    <name evidence="4" type="ORF">SAMN04487960_104221</name>
</gene>
<dbReference type="AlphaFoldDB" id="A0A1H2WMV7"/>
<dbReference type="RefSeq" id="WP_091812463.1">
    <property type="nucleotide sequence ID" value="NZ_FNNE01000004.1"/>
</dbReference>
<dbReference type="OrthoDB" id="7620169at2"/>
<dbReference type="EMBL" id="FNNE01000004">
    <property type="protein sequence ID" value="SDW81980.1"/>
    <property type="molecule type" value="Genomic_DNA"/>
</dbReference>
<feature type="signal peptide" evidence="2">
    <location>
        <begin position="1"/>
        <end position="22"/>
    </location>
</feature>
<sequence>MARTVYTFMAVTLLLLPGAVFAGSDSGLYVGASVGSSQLDYSDNDPDFGQVDFDDDDAGYKVFAGFNIGLVPLVDLAVEGAYVDFGQFSGTINNVGGNDLEVTGWTLAGLAGAKLGPVGLFAKVGAIDWDGDLDGSFGSGSDDGTDPLYGIGARFQLMSFQVRAEYELFDLDNVDIDYFSVGAAYTF</sequence>
<feature type="chain" id="PRO_5011627425" evidence="2">
    <location>
        <begin position="23"/>
        <end position="187"/>
    </location>
</feature>
<proteinExistence type="predicted"/>
<evidence type="ECO:0000256" key="1">
    <source>
        <dbReference type="ARBA" id="ARBA00022729"/>
    </source>
</evidence>
<reference evidence="4 5" key="1">
    <citation type="submission" date="2016-10" db="EMBL/GenBank/DDBJ databases">
        <authorList>
            <person name="de Groot N.N."/>
        </authorList>
    </citation>
    <scope>NUCLEOTIDE SEQUENCE [LARGE SCALE GENOMIC DNA]</scope>
    <source>
        <strain evidence="4 5">CGMCC 1.7059</strain>
    </source>
</reference>
<dbReference type="Gene3D" id="2.40.160.20">
    <property type="match status" value="1"/>
</dbReference>
<evidence type="ECO:0000256" key="2">
    <source>
        <dbReference type="SAM" id="SignalP"/>
    </source>
</evidence>
<feature type="domain" description="Outer membrane protein beta-barrel" evidence="3">
    <location>
        <begin position="10"/>
        <end position="187"/>
    </location>
</feature>
<accession>A0A1H2WMV7</accession>
<dbReference type="InterPro" id="IPR011250">
    <property type="entry name" value="OMP/PagP_B-barrel"/>
</dbReference>
<keyword evidence="5" id="KW-1185">Reference proteome</keyword>
<keyword evidence="1 2" id="KW-0732">Signal</keyword>
<keyword evidence="4" id="KW-0472">Membrane</keyword>
<protein>
    <submittedName>
        <fullName evidence="4">OmpA-like transmembrane domain-containing protein</fullName>
    </submittedName>
</protein>
<evidence type="ECO:0000313" key="4">
    <source>
        <dbReference type="EMBL" id="SDW81980.1"/>
    </source>
</evidence>